<dbReference type="PRINTS" id="PR00105">
    <property type="entry name" value="C5METTRFRASE"/>
</dbReference>
<sequence>MNHIELFAGCGGLSLGLESAGFKLVTANELSPMAAETFAYNFFNENLEESCPESRVIWLSSNYDKENRKARLREDPRKFPELGENKSDFSEDTKLNGKLVVGNIVQLNQWLEENPKQANELRNAYGREGGLDLVSGGPPCQSFSMAGLRQFNNTRNTLPWEFAKFVQTTQPKIALLENVTGILRAFDIDGKKYYAWFEVAKAFAQINYIPLCLHINAKYAGVAQNRPRFIFIGVRHDVFDNIYLKLNETEKKLYKQSINFANDLKKGFDVEYGALSYFDVAYDEHQELFRNTFLSPLIKYKGKEFTVKSAIDDLRNDGSAKSRYVKLINTSLMQDHRGNKILVNHDLRNNGIHVQRRFRIYQILQLLDNSTKKEALDLLKGKINIVSASTAKKLLSYDYLIDLNKYARFSSIDELISYFNDHQTKKQTQKALIADQPAPAALSIPDDACHYHHDELRTLTVREMARIQSFPDQFIFRSKVTTGGQMRQFEVPQYTQVGNAVPPLLGQALGYVIKSILDKYTTKEVEGF</sequence>
<dbReference type="HOGENOM" id="CLU_006958_2_4_6"/>
<comment type="caution">
    <text evidence="9">The sequence shown here is derived from an EMBL/GenBank/DDBJ whole genome shotgun (WGS) entry which is preliminary data.</text>
</comment>
<dbReference type="Gene3D" id="3.40.50.150">
    <property type="entry name" value="Vaccinia Virus protein VP39"/>
    <property type="match status" value="1"/>
</dbReference>
<keyword evidence="4" id="KW-0680">Restriction system</keyword>
<dbReference type="NCBIfam" id="TIGR00675">
    <property type="entry name" value="dcm"/>
    <property type="match status" value="1"/>
</dbReference>
<evidence type="ECO:0000256" key="7">
    <source>
        <dbReference type="RuleBase" id="RU000416"/>
    </source>
</evidence>
<comment type="similarity">
    <text evidence="6 7">Belongs to the class I-like SAM-binding methyltransferase superfamily. C5-methyltransferase family.</text>
</comment>
<name>N9E9W4_ACIBZ</name>
<dbReference type="RefSeq" id="WP_005035240.1">
    <property type="nucleotide sequence ID" value="NZ_KB849756.1"/>
</dbReference>
<gene>
    <name evidence="9" type="ORF">F938_04430</name>
</gene>
<dbReference type="PANTHER" id="PTHR10629:SF52">
    <property type="entry name" value="DNA (CYTOSINE-5)-METHYLTRANSFERASE 1"/>
    <property type="match status" value="1"/>
</dbReference>
<dbReference type="InterPro" id="IPR018117">
    <property type="entry name" value="C5_DNA_meth_AS"/>
</dbReference>
<dbReference type="EC" id="2.1.1.37" evidence="8"/>
<evidence type="ECO:0000256" key="8">
    <source>
        <dbReference type="RuleBase" id="RU000417"/>
    </source>
</evidence>
<dbReference type="InterPro" id="IPR029063">
    <property type="entry name" value="SAM-dependent_MTases_sf"/>
</dbReference>
<keyword evidence="1 6" id="KW-0489">Methyltransferase</keyword>
<dbReference type="Gene3D" id="3.90.120.10">
    <property type="entry name" value="DNA Methylase, subunit A, domain 2"/>
    <property type="match status" value="1"/>
</dbReference>
<evidence type="ECO:0000313" key="10">
    <source>
        <dbReference type="Proteomes" id="UP000013251"/>
    </source>
</evidence>
<protein>
    <recommendedName>
        <fullName evidence="8">Cytosine-specific methyltransferase</fullName>
        <ecNumber evidence="8">2.1.1.37</ecNumber>
    </recommendedName>
</protein>
<dbReference type="GO" id="GO:0009307">
    <property type="term" value="P:DNA restriction-modification system"/>
    <property type="evidence" value="ECO:0007669"/>
    <property type="project" value="UniProtKB-KW"/>
</dbReference>
<dbReference type="PATRIC" id="fig|1217650.3.peg.4366"/>
<feature type="active site" evidence="6">
    <location>
        <position position="140"/>
    </location>
</feature>
<dbReference type="OrthoDB" id="9813719at2"/>
<dbReference type="Pfam" id="PF00145">
    <property type="entry name" value="DNA_methylase"/>
    <property type="match status" value="2"/>
</dbReference>
<organism evidence="9 10">
    <name type="scientific">Acinetobacter bereziniae LMG 1003 = CIP 70.12</name>
    <dbReference type="NCBI Taxonomy" id="981324"/>
    <lineage>
        <taxon>Bacteria</taxon>
        <taxon>Pseudomonadati</taxon>
        <taxon>Pseudomonadota</taxon>
        <taxon>Gammaproteobacteria</taxon>
        <taxon>Moraxellales</taxon>
        <taxon>Moraxellaceae</taxon>
        <taxon>Acinetobacter</taxon>
    </lineage>
</organism>
<dbReference type="GO" id="GO:0003886">
    <property type="term" value="F:DNA (cytosine-5-)-methyltransferase activity"/>
    <property type="evidence" value="ECO:0007669"/>
    <property type="project" value="UniProtKB-EC"/>
</dbReference>
<evidence type="ECO:0000256" key="6">
    <source>
        <dbReference type="PROSITE-ProRule" id="PRU01016"/>
    </source>
</evidence>
<reference evidence="9 10" key="1">
    <citation type="submission" date="2013-02" db="EMBL/GenBank/DDBJ databases">
        <title>The Genome Sequence of Acinetobacter bereziniae CIP 70.12.</title>
        <authorList>
            <consortium name="The Broad Institute Genome Sequencing Platform"/>
            <consortium name="The Broad Institute Genome Sequencing Center for Infectious Disease"/>
            <person name="Cerqueira G."/>
            <person name="Feldgarden M."/>
            <person name="Courvalin P."/>
            <person name="Perichon B."/>
            <person name="Grillot-Courvalin C."/>
            <person name="Clermont D."/>
            <person name="Rocha E."/>
            <person name="Yoon E.-J."/>
            <person name="Nemec A."/>
            <person name="Walker B."/>
            <person name="Young S.K."/>
            <person name="Zeng Q."/>
            <person name="Gargeya S."/>
            <person name="Fitzgerald M."/>
            <person name="Haas B."/>
            <person name="Abouelleil A."/>
            <person name="Alvarado L."/>
            <person name="Arachchi H.M."/>
            <person name="Berlin A.M."/>
            <person name="Chapman S.B."/>
            <person name="Dewar J."/>
            <person name="Goldberg J."/>
            <person name="Griggs A."/>
            <person name="Gujja S."/>
            <person name="Hansen M."/>
            <person name="Howarth C."/>
            <person name="Imamovic A."/>
            <person name="Larimer J."/>
            <person name="McCowan C."/>
            <person name="Murphy C."/>
            <person name="Neiman D."/>
            <person name="Pearson M."/>
            <person name="Priest M."/>
            <person name="Roberts A."/>
            <person name="Saif S."/>
            <person name="Shea T."/>
            <person name="Sisk P."/>
            <person name="Sykes S."/>
            <person name="Wortman J."/>
            <person name="Nusbaum C."/>
            <person name="Birren B."/>
        </authorList>
    </citation>
    <scope>NUCLEOTIDE SEQUENCE [LARGE SCALE GENOMIC DNA]</scope>
    <source>
        <strain evidence="9 10">CIP 70.12</strain>
    </source>
</reference>
<evidence type="ECO:0000313" key="9">
    <source>
        <dbReference type="EMBL" id="ENV89503.1"/>
    </source>
</evidence>
<dbReference type="AlphaFoldDB" id="N9E9W4"/>
<dbReference type="PROSITE" id="PS00095">
    <property type="entry name" value="C5_MTASE_2"/>
    <property type="match status" value="1"/>
</dbReference>
<evidence type="ECO:0000256" key="5">
    <source>
        <dbReference type="ARBA" id="ARBA00047422"/>
    </source>
</evidence>
<accession>N9E9W4</accession>
<evidence type="ECO:0000256" key="4">
    <source>
        <dbReference type="ARBA" id="ARBA00022747"/>
    </source>
</evidence>
<dbReference type="PROSITE" id="PS51679">
    <property type="entry name" value="SAM_MT_C5"/>
    <property type="match status" value="1"/>
</dbReference>
<keyword evidence="2 6" id="KW-0808">Transferase</keyword>
<keyword evidence="3 6" id="KW-0949">S-adenosyl-L-methionine</keyword>
<dbReference type="SUPFAM" id="SSF53335">
    <property type="entry name" value="S-adenosyl-L-methionine-dependent methyltransferases"/>
    <property type="match status" value="1"/>
</dbReference>
<dbReference type="GO" id="GO:0032259">
    <property type="term" value="P:methylation"/>
    <property type="evidence" value="ECO:0007669"/>
    <property type="project" value="UniProtKB-KW"/>
</dbReference>
<dbReference type="InterPro" id="IPR050390">
    <property type="entry name" value="C5-Methyltransferase"/>
</dbReference>
<keyword evidence="10" id="KW-1185">Reference proteome</keyword>
<proteinExistence type="inferred from homology"/>
<dbReference type="PROSITE" id="PS00094">
    <property type="entry name" value="C5_MTASE_1"/>
    <property type="match status" value="1"/>
</dbReference>
<dbReference type="EMBL" id="APQG01000052">
    <property type="protein sequence ID" value="ENV89503.1"/>
    <property type="molecule type" value="Genomic_DNA"/>
</dbReference>
<evidence type="ECO:0000256" key="1">
    <source>
        <dbReference type="ARBA" id="ARBA00022603"/>
    </source>
</evidence>
<dbReference type="PANTHER" id="PTHR10629">
    <property type="entry name" value="CYTOSINE-SPECIFIC METHYLTRANSFERASE"/>
    <property type="match status" value="1"/>
</dbReference>
<dbReference type="Proteomes" id="UP000013251">
    <property type="component" value="Unassembled WGS sequence"/>
</dbReference>
<evidence type="ECO:0000256" key="2">
    <source>
        <dbReference type="ARBA" id="ARBA00022679"/>
    </source>
</evidence>
<evidence type="ECO:0000256" key="3">
    <source>
        <dbReference type="ARBA" id="ARBA00022691"/>
    </source>
</evidence>
<dbReference type="InterPro" id="IPR031303">
    <property type="entry name" value="C5_meth_CS"/>
</dbReference>
<comment type="catalytic activity">
    <reaction evidence="5 8">
        <text>a 2'-deoxycytidine in DNA + S-adenosyl-L-methionine = a 5-methyl-2'-deoxycytidine in DNA + S-adenosyl-L-homocysteine + H(+)</text>
        <dbReference type="Rhea" id="RHEA:13681"/>
        <dbReference type="Rhea" id="RHEA-COMP:11369"/>
        <dbReference type="Rhea" id="RHEA-COMP:11370"/>
        <dbReference type="ChEBI" id="CHEBI:15378"/>
        <dbReference type="ChEBI" id="CHEBI:57856"/>
        <dbReference type="ChEBI" id="CHEBI:59789"/>
        <dbReference type="ChEBI" id="CHEBI:85452"/>
        <dbReference type="ChEBI" id="CHEBI:85454"/>
        <dbReference type="EC" id="2.1.1.37"/>
    </reaction>
</comment>
<dbReference type="InterPro" id="IPR001525">
    <property type="entry name" value="C5_MeTfrase"/>
</dbReference>